<evidence type="ECO:0000256" key="11">
    <source>
        <dbReference type="ARBA" id="ARBA00042864"/>
    </source>
</evidence>
<comment type="pathway">
    <text evidence="1">Purine metabolism; IMP biosynthesis via de novo pathway; N(1)-(5-phospho-D-ribosyl)glycinamide from 5-phospho-alpha-D-ribose 1-diphosphate: step 2/2.</text>
</comment>
<dbReference type="GO" id="GO:0006189">
    <property type="term" value="P:'de novo' IMP biosynthetic process"/>
    <property type="evidence" value="ECO:0007669"/>
    <property type="project" value="UniProtKB-UniPathway"/>
</dbReference>
<dbReference type="PANTHER" id="PTHR43472">
    <property type="entry name" value="PHOSPHORIBOSYLAMINE--GLYCINE LIGASE"/>
    <property type="match status" value="1"/>
</dbReference>
<sequence>MTDKLTVLLVGNGGREHALAWKLVQSPLVSHIYVCPGNGGTATLNASKVTNVSSVKDSDFAGLITFAREKNVNLLVPGPEAPLVAGIVDYFAANGPSELKVFGPSEAAARMEGSKTFSKDFMKRHAIPTAAYENFSSHDEASKYLDSISHDVVIKASGLAAGKGVIIPQTRKEAKDALKDIMLDKEFGNAGDEVVIEEFLSGDELSILSFSDGHTVKSLPPAQDHKRIGDGDTGPNTGGMGTYAPTRIAPKDVLERIDREVLQPTIDGMRNEGYIFKGVLFTGLMMTTEGPKVLEYNVRFGDPETQSLLALMESDLAEVMVACADGRLKDVDVKVSEKSAATVVVAAGGYPGSYVKGTEMKLDDTPADVVLFHAGTSFSASDNTLKTSGGRVIASTATAPTLEEAVAKAYKGVECIHFEGMQYRKDIAGRALKK</sequence>
<dbReference type="SUPFAM" id="SSF51246">
    <property type="entry name" value="Rudiment single hybrid motif"/>
    <property type="match status" value="1"/>
</dbReference>
<evidence type="ECO:0000256" key="5">
    <source>
        <dbReference type="ARBA" id="ARBA00022741"/>
    </source>
</evidence>
<dbReference type="FunFam" id="3.30.470.20:FF:000018">
    <property type="entry name" value="Trifunctional purine biosynthetic protein adenosine-3"/>
    <property type="match status" value="1"/>
</dbReference>
<comment type="catalytic activity">
    <reaction evidence="12">
        <text>2-formamido-N(1)-(5-O-phospho-beta-D-ribosyl)acetamidine + ATP = 5-amino-1-(5-phospho-beta-D-ribosyl)imidazole + ADP + phosphate + H(+)</text>
        <dbReference type="Rhea" id="RHEA:23032"/>
        <dbReference type="ChEBI" id="CHEBI:15378"/>
        <dbReference type="ChEBI" id="CHEBI:30616"/>
        <dbReference type="ChEBI" id="CHEBI:43474"/>
        <dbReference type="ChEBI" id="CHEBI:137981"/>
        <dbReference type="ChEBI" id="CHEBI:147287"/>
        <dbReference type="ChEBI" id="CHEBI:456216"/>
        <dbReference type="EC" id="6.3.3.1"/>
    </reaction>
</comment>
<dbReference type="InterPro" id="IPR011054">
    <property type="entry name" value="Rudment_hybrid_motif"/>
</dbReference>
<dbReference type="GO" id="GO:0046872">
    <property type="term" value="F:metal ion binding"/>
    <property type="evidence" value="ECO:0007669"/>
    <property type="project" value="UniProtKB-KW"/>
</dbReference>
<dbReference type="Gene3D" id="3.40.50.20">
    <property type="match status" value="1"/>
</dbReference>
<dbReference type="Pfam" id="PF02843">
    <property type="entry name" value="GARS_C"/>
    <property type="match status" value="1"/>
</dbReference>
<keyword evidence="7 13" id="KW-0067">ATP-binding</keyword>
<dbReference type="EC" id="6.3.4.13" evidence="2"/>
<dbReference type="InterPro" id="IPR011761">
    <property type="entry name" value="ATP-grasp"/>
</dbReference>
<feature type="region of interest" description="Disordered" evidence="14">
    <location>
        <begin position="219"/>
        <end position="245"/>
    </location>
</feature>
<dbReference type="FunFam" id="3.90.600.10:FF:000001">
    <property type="entry name" value="Trifunctional purine biosynthetic protein adenosine-3"/>
    <property type="match status" value="1"/>
</dbReference>
<dbReference type="GO" id="GO:0005524">
    <property type="term" value="F:ATP binding"/>
    <property type="evidence" value="ECO:0007669"/>
    <property type="project" value="UniProtKB-UniRule"/>
</dbReference>
<gene>
    <name evidence="16" type="ORF">CC86DRAFT_468959</name>
</gene>
<dbReference type="SUPFAM" id="SSF56059">
    <property type="entry name" value="Glutathione synthetase ATP-binding domain-like"/>
    <property type="match status" value="1"/>
</dbReference>
<dbReference type="Pfam" id="PF02844">
    <property type="entry name" value="GARS_N"/>
    <property type="match status" value="1"/>
</dbReference>
<dbReference type="SMART" id="SM01209">
    <property type="entry name" value="GARS_A"/>
    <property type="match status" value="1"/>
</dbReference>
<keyword evidence="5 13" id="KW-0547">Nucleotide-binding</keyword>
<dbReference type="PROSITE" id="PS50975">
    <property type="entry name" value="ATP_GRASP"/>
    <property type="match status" value="1"/>
</dbReference>
<name>A0A6A6ZT40_9PLEO</name>
<keyword evidence="3 16" id="KW-0436">Ligase</keyword>
<dbReference type="NCBIfam" id="TIGR00877">
    <property type="entry name" value="purD"/>
    <property type="match status" value="1"/>
</dbReference>
<dbReference type="AlphaFoldDB" id="A0A6A6ZT40"/>
<dbReference type="HAMAP" id="MF_00138">
    <property type="entry name" value="GARS"/>
    <property type="match status" value="1"/>
</dbReference>
<dbReference type="FunFam" id="3.40.50.20:FF:000006">
    <property type="entry name" value="Phosphoribosylamine--glycine ligase, chloroplastic"/>
    <property type="match status" value="1"/>
</dbReference>
<evidence type="ECO:0000256" key="4">
    <source>
        <dbReference type="ARBA" id="ARBA00022723"/>
    </source>
</evidence>
<dbReference type="SMART" id="SM01210">
    <property type="entry name" value="GARS_C"/>
    <property type="match status" value="1"/>
</dbReference>
<proteinExistence type="inferred from homology"/>
<dbReference type="Pfam" id="PF01071">
    <property type="entry name" value="GARS_A"/>
    <property type="match status" value="1"/>
</dbReference>
<dbReference type="InterPro" id="IPR020560">
    <property type="entry name" value="PRibGlycinamide_synth_C-dom"/>
</dbReference>
<dbReference type="InterPro" id="IPR037123">
    <property type="entry name" value="PRibGlycinamide_synth_C_sf"/>
</dbReference>
<organism evidence="16 17">
    <name type="scientific">Ophiobolus disseminans</name>
    <dbReference type="NCBI Taxonomy" id="1469910"/>
    <lineage>
        <taxon>Eukaryota</taxon>
        <taxon>Fungi</taxon>
        <taxon>Dikarya</taxon>
        <taxon>Ascomycota</taxon>
        <taxon>Pezizomycotina</taxon>
        <taxon>Dothideomycetes</taxon>
        <taxon>Pleosporomycetidae</taxon>
        <taxon>Pleosporales</taxon>
        <taxon>Pleosporineae</taxon>
        <taxon>Phaeosphaeriaceae</taxon>
        <taxon>Ophiobolus</taxon>
    </lineage>
</organism>
<evidence type="ECO:0000256" key="7">
    <source>
        <dbReference type="ARBA" id="ARBA00022840"/>
    </source>
</evidence>
<evidence type="ECO:0000313" key="16">
    <source>
        <dbReference type="EMBL" id="KAF2823993.1"/>
    </source>
</evidence>
<keyword evidence="8" id="KW-0464">Manganese</keyword>
<dbReference type="Gene3D" id="3.30.470.20">
    <property type="entry name" value="ATP-grasp fold, B domain"/>
    <property type="match status" value="1"/>
</dbReference>
<dbReference type="Gene3D" id="3.90.600.10">
    <property type="entry name" value="Phosphoribosylglycinamide synthetase, C-terminal domain"/>
    <property type="match status" value="1"/>
</dbReference>
<evidence type="ECO:0000256" key="14">
    <source>
        <dbReference type="SAM" id="MobiDB-lite"/>
    </source>
</evidence>
<evidence type="ECO:0000313" key="17">
    <source>
        <dbReference type="Proteomes" id="UP000799424"/>
    </source>
</evidence>
<dbReference type="Proteomes" id="UP000799424">
    <property type="component" value="Unassembled WGS sequence"/>
</dbReference>
<evidence type="ECO:0000256" key="1">
    <source>
        <dbReference type="ARBA" id="ARBA00005174"/>
    </source>
</evidence>
<evidence type="ECO:0000256" key="6">
    <source>
        <dbReference type="ARBA" id="ARBA00022755"/>
    </source>
</evidence>
<dbReference type="InterPro" id="IPR020559">
    <property type="entry name" value="PRibGlycinamide_synth_CS"/>
</dbReference>
<dbReference type="FunFam" id="3.30.1490.20:FF:000006">
    <property type="entry name" value="phosphoribosylamine--glycine ligase, chloroplastic-like"/>
    <property type="match status" value="1"/>
</dbReference>
<evidence type="ECO:0000256" key="13">
    <source>
        <dbReference type="PROSITE-ProRule" id="PRU00409"/>
    </source>
</evidence>
<dbReference type="InterPro" id="IPR016185">
    <property type="entry name" value="PreATP-grasp_dom_sf"/>
</dbReference>
<dbReference type="OrthoDB" id="2018833at2759"/>
<dbReference type="GO" id="GO:0004637">
    <property type="term" value="F:phosphoribosylamine-glycine ligase activity"/>
    <property type="evidence" value="ECO:0007669"/>
    <property type="project" value="UniProtKB-EC"/>
</dbReference>
<dbReference type="PROSITE" id="PS00184">
    <property type="entry name" value="GARS"/>
    <property type="match status" value="1"/>
</dbReference>
<protein>
    <recommendedName>
        <fullName evidence="2">phosphoribosylamine--glycine ligase</fullName>
        <ecNumber evidence="2">6.3.4.13</ecNumber>
    </recommendedName>
    <alternativeName>
        <fullName evidence="10">Glycinamide ribonucleotide synthetase</fullName>
    </alternativeName>
    <alternativeName>
        <fullName evidence="11">Phosphoribosylglycinamide synthetase</fullName>
    </alternativeName>
</protein>
<dbReference type="InterPro" id="IPR000115">
    <property type="entry name" value="PRibGlycinamide_synth"/>
</dbReference>
<dbReference type="InterPro" id="IPR013815">
    <property type="entry name" value="ATP_grasp_subdomain_1"/>
</dbReference>
<reference evidence="16" key="1">
    <citation type="journal article" date="2020" name="Stud. Mycol.">
        <title>101 Dothideomycetes genomes: a test case for predicting lifestyles and emergence of pathogens.</title>
        <authorList>
            <person name="Haridas S."/>
            <person name="Albert R."/>
            <person name="Binder M."/>
            <person name="Bloem J."/>
            <person name="Labutti K."/>
            <person name="Salamov A."/>
            <person name="Andreopoulos B."/>
            <person name="Baker S."/>
            <person name="Barry K."/>
            <person name="Bills G."/>
            <person name="Bluhm B."/>
            <person name="Cannon C."/>
            <person name="Castanera R."/>
            <person name="Culley D."/>
            <person name="Daum C."/>
            <person name="Ezra D."/>
            <person name="Gonzalez J."/>
            <person name="Henrissat B."/>
            <person name="Kuo A."/>
            <person name="Liang C."/>
            <person name="Lipzen A."/>
            <person name="Lutzoni F."/>
            <person name="Magnuson J."/>
            <person name="Mondo S."/>
            <person name="Nolan M."/>
            <person name="Ohm R."/>
            <person name="Pangilinan J."/>
            <person name="Park H.-J."/>
            <person name="Ramirez L."/>
            <person name="Alfaro M."/>
            <person name="Sun H."/>
            <person name="Tritt A."/>
            <person name="Yoshinaga Y."/>
            <person name="Zwiers L.-H."/>
            <person name="Turgeon B."/>
            <person name="Goodwin S."/>
            <person name="Spatafora J."/>
            <person name="Crous P."/>
            <person name="Grigoriev I."/>
        </authorList>
    </citation>
    <scope>NUCLEOTIDE SEQUENCE</scope>
    <source>
        <strain evidence="16">CBS 113818</strain>
    </source>
</reference>
<keyword evidence="4" id="KW-0479">Metal-binding</keyword>
<evidence type="ECO:0000256" key="2">
    <source>
        <dbReference type="ARBA" id="ARBA00013255"/>
    </source>
</evidence>
<dbReference type="UniPathway" id="UPA00074">
    <property type="reaction ID" value="UER00125"/>
</dbReference>
<evidence type="ECO:0000256" key="10">
    <source>
        <dbReference type="ARBA" id="ARBA00042242"/>
    </source>
</evidence>
<feature type="domain" description="ATP-grasp" evidence="15">
    <location>
        <begin position="119"/>
        <end position="325"/>
    </location>
</feature>
<dbReference type="InterPro" id="IPR020562">
    <property type="entry name" value="PRibGlycinamide_synth_N"/>
</dbReference>
<evidence type="ECO:0000256" key="3">
    <source>
        <dbReference type="ARBA" id="ARBA00022598"/>
    </source>
</evidence>
<evidence type="ECO:0000256" key="8">
    <source>
        <dbReference type="ARBA" id="ARBA00023211"/>
    </source>
</evidence>
<keyword evidence="17" id="KW-1185">Reference proteome</keyword>
<dbReference type="PANTHER" id="PTHR43472:SF1">
    <property type="entry name" value="PHOSPHORIBOSYLAMINE--GLYCINE LIGASE, CHLOROPLASTIC"/>
    <property type="match status" value="1"/>
</dbReference>
<dbReference type="GO" id="GO:0004641">
    <property type="term" value="F:phosphoribosylformylglycinamidine cyclo-ligase activity"/>
    <property type="evidence" value="ECO:0007669"/>
    <property type="project" value="UniProtKB-EC"/>
</dbReference>
<evidence type="ECO:0000259" key="15">
    <source>
        <dbReference type="PROSITE" id="PS50975"/>
    </source>
</evidence>
<dbReference type="EMBL" id="MU006231">
    <property type="protein sequence ID" value="KAF2823993.1"/>
    <property type="molecule type" value="Genomic_DNA"/>
</dbReference>
<dbReference type="SUPFAM" id="SSF52440">
    <property type="entry name" value="PreATP-grasp domain"/>
    <property type="match status" value="1"/>
</dbReference>
<dbReference type="GO" id="GO:0009113">
    <property type="term" value="P:purine nucleobase biosynthetic process"/>
    <property type="evidence" value="ECO:0007669"/>
    <property type="project" value="InterPro"/>
</dbReference>
<evidence type="ECO:0000256" key="12">
    <source>
        <dbReference type="ARBA" id="ARBA00049057"/>
    </source>
</evidence>
<accession>A0A6A6ZT40</accession>
<comment type="similarity">
    <text evidence="9">Belongs to the GARS family.</text>
</comment>
<evidence type="ECO:0000256" key="9">
    <source>
        <dbReference type="ARBA" id="ARBA00038345"/>
    </source>
</evidence>
<keyword evidence="6" id="KW-0658">Purine biosynthesis</keyword>
<dbReference type="Gene3D" id="3.30.1490.20">
    <property type="entry name" value="ATP-grasp fold, A domain"/>
    <property type="match status" value="1"/>
</dbReference>
<dbReference type="InterPro" id="IPR020561">
    <property type="entry name" value="PRibGlycinamid_synth_ATP-grasp"/>
</dbReference>